<dbReference type="InterPro" id="IPR017871">
    <property type="entry name" value="ABC_transporter-like_CS"/>
</dbReference>
<comment type="caution">
    <text evidence="11">The sequence shown here is derived from an EMBL/GenBank/DDBJ whole genome shotgun (WGS) entry which is preliminary data.</text>
</comment>
<feature type="transmembrane region" description="Helical" evidence="8">
    <location>
        <begin position="154"/>
        <end position="177"/>
    </location>
</feature>
<keyword evidence="6 8" id="KW-1133">Transmembrane helix</keyword>
<evidence type="ECO:0000256" key="4">
    <source>
        <dbReference type="ARBA" id="ARBA00022741"/>
    </source>
</evidence>
<organism evidence="11 12">
    <name type="scientific">Rhodoferax saidenbachensis</name>
    <dbReference type="NCBI Taxonomy" id="1484693"/>
    <lineage>
        <taxon>Bacteria</taxon>
        <taxon>Pseudomonadati</taxon>
        <taxon>Pseudomonadota</taxon>
        <taxon>Betaproteobacteria</taxon>
        <taxon>Burkholderiales</taxon>
        <taxon>Comamonadaceae</taxon>
        <taxon>Rhodoferax</taxon>
    </lineage>
</organism>
<evidence type="ECO:0000256" key="8">
    <source>
        <dbReference type="SAM" id="Phobius"/>
    </source>
</evidence>
<keyword evidence="4" id="KW-0547">Nucleotide-binding</keyword>
<dbReference type="RefSeq" id="WP_310340538.1">
    <property type="nucleotide sequence ID" value="NZ_JAVDXO010000002.1"/>
</dbReference>
<dbReference type="Gene3D" id="3.40.50.300">
    <property type="entry name" value="P-loop containing nucleotide triphosphate hydrolases"/>
    <property type="match status" value="1"/>
</dbReference>
<dbReference type="PROSITE" id="PS00211">
    <property type="entry name" value="ABC_TRANSPORTER_1"/>
    <property type="match status" value="1"/>
</dbReference>
<accession>A0ABU1ZKF6</accession>
<protein>
    <submittedName>
        <fullName evidence="11">ABC-type bacteriocin/lantibiotic exporter with double-glycine peptidase domain</fullName>
    </submittedName>
</protein>
<dbReference type="SUPFAM" id="SSF90123">
    <property type="entry name" value="ABC transporter transmembrane region"/>
    <property type="match status" value="1"/>
</dbReference>
<evidence type="ECO:0000256" key="5">
    <source>
        <dbReference type="ARBA" id="ARBA00022840"/>
    </source>
</evidence>
<dbReference type="PROSITE" id="PS50929">
    <property type="entry name" value="ABC_TM1F"/>
    <property type="match status" value="1"/>
</dbReference>
<dbReference type="Pfam" id="PF00005">
    <property type="entry name" value="ABC_tran"/>
    <property type="match status" value="1"/>
</dbReference>
<evidence type="ECO:0000259" key="9">
    <source>
        <dbReference type="PROSITE" id="PS50893"/>
    </source>
</evidence>
<sequence>MHFLAHNLLPRLKRLSSFFRELIGLRRTVAMLASSLALSILELGGVALLFPFIQLVTSPESSAKMSANFAKIPFLPAIHDHSSIILIAGGGLIVYFIGKAIIYSALIRYQAGVASDVNVRSTNRLIDAALNSRYQLFLDEGAVKIAGIGYSNTVHAALLFQCLIAALNEIVFLLFIFLSILLIAPWLVLGLLVAGFFLVAGVFSPTAKKVARLGHATRDLDVARHRFVYAMASAVRDIKIMGLEQAFSRRNTEIVQQHVSLFTQYQTISSALRVLVEGMMMCAVILACIWFAFSAGNLSELAPVLAIIGLVVMRSAPALARLAGNYNSFRFSLPIVEALLDMYDTVARYTQNKTEHTVIFSRDYCARNLHFSYKEKVTLCDISLDIPFGRVVAIVGPSGSGKSTLLDLLAGLQKPSSGTFTLDGKDFVPFLSADFSRRIGYVPQSIALMDATLQFNICLEENPHPVRLQDAIKKAHLEGLLQSLSHGIHTVIGEGGVGLSGGQRQRIGIARALYREPSLLILDEVTSALDEKTARAVMQELLELRGQTSILIVSHDMSVVQADHVYQIVNGKLSFFT</sequence>
<evidence type="ECO:0000313" key="11">
    <source>
        <dbReference type="EMBL" id="MDR7306030.1"/>
    </source>
</evidence>
<name>A0ABU1ZKF6_9BURK</name>
<keyword evidence="12" id="KW-1185">Reference proteome</keyword>
<reference evidence="11 12" key="1">
    <citation type="submission" date="2023-07" db="EMBL/GenBank/DDBJ databases">
        <title>Sorghum-associated microbial communities from plants grown in Nebraska, USA.</title>
        <authorList>
            <person name="Schachtman D."/>
        </authorList>
    </citation>
    <scope>NUCLEOTIDE SEQUENCE [LARGE SCALE GENOMIC DNA]</scope>
    <source>
        <strain evidence="11 12">BE308</strain>
    </source>
</reference>
<feature type="transmembrane region" description="Helical" evidence="8">
    <location>
        <begin position="29"/>
        <end position="53"/>
    </location>
</feature>
<dbReference type="PANTHER" id="PTHR24221">
    <property type="entry name" value="ATP-BINDING CASSETTE SUB-FAMILY B"/>
    <property type="match status" value="1"/>
</dbReference>
<feature type="domain" description="ABC transmembrane type-1" evidence="10">
    <location>
        <begin position="29"/>
        <end position="329"/>
    </location>
</feature>
<dbReference type="InterPro" id="IPR039421">
    <property type="entry name" value="Type_1_exporter"/>
</dbReference>
<evidence type="ECO:0000256" key="7">
    <source>
        <dbReference type="ARBA" id="ARBA00023136"/>
    </source>
</evidence>
<dbReference type="InterPro" id="IPR003593">
    <property type="entry name" value="AAA+_ATPase"/>
</dbReference>
<keyword evidence="5" id="KW-0067">ATP-binding</keyword>
<feature type="domain" description="ABC transporter" evidence="9">
    <location>
        <begin position="364"/>
        <end position="577"/>
    </location>
</feature>
<dbReference type="SUPFAM" id="SSF52540">
    <property type="entry name" value="P-loop containing nucleoside triphosphate hydrolases"/>
    <property type="match status" value="1"/>
</dbReference>
<evidence type="ECO:0000256" key="3">
    <source>
        <dbReference type="ARBA" id="ARBA00022692"/>
    </source>
</evidence>
<keyword evidence="2" id="KW-1003">Cell membrane</keyword>
<dbReference type="InterPro" id="IPR011527">
    <property type="entry name" value="ABC1_TM_dom"/>
</dbReference>
<evidence type="ECO:0000256" key="1">
    <source>
        <dbReference type="ARBA" id="ARBA00004651"/>
    </source>
</evidence>
<feature type="transmembrane region" description="Helical" evidence="8">
    <location>
        <begin position="183"/>
        <end position="203"/>
    </location>
</feature>
<dbReference type="PANTHER" id="PTHR24221:SF654">
    <property type="entry name" value="ATP-BINDING CASSETTE SUB-FAMILY B MEMBER 6"/>
    <property type="match status" value="1"/>
</dbReference>
<proteinExistence type="predicted"/>
<dbReference type="Gene3D" id="1.20.1560.10">
    <property type="entry name" value="ABC transporter type 1, transmembrane domain"/>
    <property type="match status" value="1"/>
</dbReference>
<evidence type="ECO:0000313" key="12">
    <source>
        <dbReference type="Proteomes" id="UP001268089"/>
    </source>
</evidence>
<dbReference type="InterPro" id="IPR036640">
    <property type="entry name" value="ABC1_TM_sf"/>
</dbReference>
<dbReference type="CDD" id="cd03228">
    <property type="entry name" value="ABCC_MRP_Like"/>
    <property type="match status" value="1"/>
</dbReference>
<dbReference type="Proteomes" id="UP001268089">
    <property type="component" value="Unassembled WGS sequence"/>
</dbReference>
<dbReference type="SMART" id="SM00382">
    <property type="entry name" value="AAA"/>
    <property type="match status" value="1"/>
</dbReference>
<gene>
    <name evidence="11" type="ORF">J2X15_001308</name>
</gene>
<evidence type="ECO:0000256" key="2">
    <source>
        <dbReference type="ARBA" id="ARBA00022475"/>
    </source>
</evidence>
<keyword evidence="7 8" id="KW-0472">Membrane</keyword>
<comment type="subcellular location">
    <subcellularLocation>
        <location evidence="1">Cell membrane</location>
        <topology evidence="1">Multi-pass membrane protein</topology>
    </subcellularLocation>
</comment>
<feature type="transmembrane region" description="Helical" evidence="8">
    <location>
        <begin position="84"/>
        <end position="106"/>
    </location>
</feature>
<dbReference type="InterPro" id="IPR003439">
    <property type="entry name" value="ABC_transporter-like_ATP-bd"/>
</dbReference>
<dbReference type="InterPro" id="IPR027417">
    <property type="entry name" value="P-loop_NTPase"/>
</dbReference>
<keyword evidence="3 8" id="KW-0812">Transmembrane</keyword>
<evidence type="ECO:0000259" key="10">
    <source>
        <dbReference type="PROSITE" id="PS50929"/>
    </source>
</evidence>
<dbReference type="PROSITE" id="PS50893">
    <property type="entry name" value="ABC_TRANSPORTER_2"/>
    <property type="match status" value="1"/>
</dbReference>
<evidence type="ECO:0000256" key="6">
    <source>
        <dbReference type="ARBA" id="ARBA00022989"/>
    </source>
</evidence>
<dbReference type="EMBL" id="JAVDXO010000002">
    <property type="protein sequence ID" value="MDR7306030.1"/>
    <property type="molecule type" value="Genomic_DNA"/>
</dbReference>
<feature type="transmembrane region" description="Helical" evidence="8">
    <location>
        <begin position="274"/>
        <end position="295"/>
    </location>
</feature>